<dbReference type="PROSITE" id="PS50879">
    <property type="entry name" value="RNASE_H_1"/>
    <property type="match status" value="1"/>
</dbReference>
<comment type="caution">
    <text evidence="3">The sequence shown here is derived from an EMBL/GenBank/DDBJ whole genome shotgun (WGS) entry which is preliminary data.</text>
</comment>
<accession>A0A397JRT9</accession>
<organism evidence="3 4">
    <name type="scientific">Diversispora epigaea</name>
    <dbReference type="NCBI Taxonomy" id="1348612"/>
    <lineage>
        <taxon>Eukaryota</taxon>
        <taxon>Fungi</taxon>
        <taxon>Fungi incertae sedis</taxon>
        <taxon>Mucoromycota</taxon>
        <taxon>Glomeromycotina</taxon>
        <taxon>Glomeromycetes</taxon>
        <taxon>Diversisporales</taxon>
        <taxon>Diversisporaceae</taxon>
        <taxon>Diversispora</taxon>
    </lineage>
</organism>
<dbReference type="Proteomes" id="UP000266861">
    <property type="component" value="Unassembled WGS sequence"/>
</dbReference>
<dbReference type="EMBL" id="PQFF01000006">
    <property type="protein sequence ID" value="RHZ90102.1"/>
    <property type="molecule type" value="Genomic_DNA"/>
</dbReference>
<name>A0A397JRT9_9GLOM</name>
<dbReference type="InterPro" id="IPR012337">
    <property type="entry name" value="RNaseH-like_sf"/>
</dbReference>
<dbReference type="Gene3D" id="3.30.420.10">
    <property type="entry name" value="Ribonuclease H-like superfamily/Ribonuclease H"/>
    <property type="match status" value="1"/>
</dbReference>
<keyword evidence="4" id="KW-1185">Reference proteome</keyword>
<evidence type="ECO:0000313" key="4">
    <source>
        <dbReference type="Proteomes" id="UP000266861"/>
    </source>
</evidence>
<protein>
    <recommendedName>
        <fullName evidence="2">RNase H type-1 domain-containing protein</fullName>
    </recommendedName>
</protein>
<dbReference type="SUPFAM" id="SSF53098">
    <property type="entry name" value="Ribonuclease H-like"/>
    <property type="match status" value="1"/>
</dbReference>
<dbReference type="OrthoDB" id="10370373at2759"/>
<gene>
    <name evidence="3" type="ORF">Glove_8g145</name>
</gene>
<dbReference type="InterPro" id="IPR002156">
    <property type="entry name" value="RNaseH_domain"/>
</dbReference>
<feature type="domain" description="RNase H type-1" evidence="2">
    <location>
        <begin position="241"/>
        <end position="385"/>
    </location>
</feature>
<dbReference type="AlphaFoldDB" id="A0A397JRT9"/>
<dbReference type="InterPro" id="IPR036397">
    <property type="entry name" value="RNaseH_sf"/>
</dbReference>
<evidence type="ECO:0000313" key="3">
    <source>
        <dbReference type="EMBL" id="RHZ90102.1"/>
    </source>
</evidence>
<dbReference type="GO" id="GO:0003676">
    <property type="term" value="F:nucleic acid binding"/>
    <property type="evidence" value="ECO:0007669"/>
    <property type="project" value="InterPro"/>
</dbReference>
<feature type="region of interest" description="Disordered" evidence="1">
    <location>
        <begin position="820"/>
        <end position="841"/>
    </location>
</feature>
<evidence type="ECO:0000259" key="2">
    <source>
        <dbReference type="PROSITE" id="PS50879"/>
    </source>
</evidence>
<evidence type="ECO:0000256" key="1">
    <source>
        <dbReference type="SAM" id="MobiDB-lite"/>
    </source>
</evidence>
<proteinExistence type="predicted"/>
<sequence>MSDLCIFAPSIGFRFLFIQPVNIILEWPMIGVFTNVNRGKQPNWYKLIKNIIVDSTNPPRLSSSWSSKTYIDSHYPWIQSLNKKRSVKDWIGYLDPVESTYIWGHITYKPDHNTDINTTFRIDHYIENQSEQFSLLPCLGCNKSESDTNNNTFCSFSIPSNLVPVAITGLMKLKGAQWKSKLPCNFSSIKSYIYNQYNISITSSFPTVDIPQIPEIALIKKFIASQLYITFLSTTLYNNFSTQYLEFYSDGSLTEQGTQHMCMGSAWIQTSGPQLLSTFSCGISSWPSSSHAEVIAIFTALLTAPSQCKVKINTDSQTCIDTFKYIMTRSLTTRQWLRLNNHVVWLKILETVKSKSLSVILFKVKAHSGVNFNEQVDRLAKNALNLEPIQFNIIDTGLLFTIPTWDIFSVNINTRNFIKQIHKYINLYTWKSQNRIKKFLTDDLSDQSNSDWKLAWKRLSIRNYYTSIKQSNKRTFFFKLIHNELPTLDRLAIRQPKIYSSFTMCPLCHSTEENIEHLFVCPQTDSQRLQLWNNAISYATFSLQKSLENNHRHLIIKDDLHITITSIANNIISNTSSLIKFTSGFIQPNYVSTIKQVTAEKQHGIINRMKRKPAHIIQIDSNESNNSSNCNNNSNNINNSFNNDSNNNYNNNNNNCINNSFNIIKGWVFTWHSDSIKLFPEIALKDSFTIFDRQPKIYSSFTMCPLCHSTEENIEHLFVCPQTDSQRLQLWNNAISYATFSLQKSLENNHRHLIIKDDLHITITSIANNIISNTSSLIKFTSGFIQPNYVSTIKQVTAEKQHGIINRMKRKPAHIIQIDSNESNNSSNCNNNSNNINNSFNNDSNNNYNNNNNNCINNSFNIIKGWVFTWHSDSIKLFPEIALKDSFTIFDSKTSAKAISSPNCQKILPTNPIAMRVVLRIKGPKVLMELRKCISHNKAKLGESMVCCYLRLLRLVGLSFLNYVTILMLAMPGKSFRKPLNSLSEPYELLRS</sequence>
<dbReference type="GO" id="GO:0004523">
    <property type="term" value="F:RNA-DNA hybrid ribonuclease activity"/>
    <property type="evidence" value="ECO:0007669"/>
    <property type="project" value="InterPro"/>
</dbReference>
<reference evidence="3 4" key="1">
    <citation type="submission" date="2018-08" db="EMBL/GenBank/DDBJ databases">
        <title>Genome and evolution of the arbuscular mycorrhizal fungus Diversispora epigaea (formerly Glomus versiforme) and its bacterial endosymbionts.</title>
        <authorList>
            <person name="Sun X."/>
            <person name="Fei Z."/>
            <person name="Harrison M."/>
        </authorList>
    </citation>
    <scope>NUCLEOTIDE SEQUENCE [LARGE SCALE GENOMIC DNA]</scope>
    <source>
        <strain evidence="3 4">IT104</strain>
    </source>
</reference>